<evidence type="ECO:0000256" key="1">
    <source>
        <dbReference type="ARBA" id="ARBA00023002"/>
    </source>
</evidence>
<dbReference type="GO" id="GO:0016616">
    <property type="term" value="F:oxidoreductase activity, acting on the CH-OH group of donors, NAD or NADP as acceptor"/>
    <property type="evidence" value="ECO:0007669"/>
    <property type="project" value="TreeGrafter"/>
</dbReference>
<reference evidence="4 5" key="1">
    <citation type="journal article" date="2016" name="Genome Announc.">
        <title>Draft Whole-Genome Sequence of Trichoderma gamsii T6085, a Promising Biocontrol Agent of Fusarium Head Blight on Wheat.</title>
        <authorList>
            <person name="Baroncelli R."/>
            <person name="Zapparata A."/>
            <person name="Piaggeschi G."/>
            <person name="Sarrocco S."/>
            <person name="Vannacci G."/>
        </authorList>
    </citation>
    <scope>NUCLEOTIDE SEQUENCE [LARGE SCALE GENOMIC DNA]</scope>
    <source>
        <strain evidence="4 5">T6085</strain>
    </source>
</reference>
<dbReference type="GeneID" id="29980350"/>
<dbReference type="Pfam" id="PF01370">
    <property type="entry name" value="Epimerase"/>
    <property type="match status" value="1"/>
</dbReference>
<dbReference type="Gene3D" id="3.40.50.720">
    <property type="entry name" value="NAD(P)-binding Rossmann-like Domain"/>
    <property type="match status" value="1"/>
</dbReference>
<comment type="caution">
    <text evidence="4">The sequence shown here is derived from an EMBL/GenBank/DDBJ whole genome shotgun (WGS) entry which is preliminary data.</text>
</comment>
<dbReference type="RefSeq" id="XP_018666409.1">
    <property type="nucleotide sequence ID" value="XM_018800267.1"/>
</dbReference>
<organism evidence="4 5">
    <name type="scientific">Trichoderma gamsii</name>
    <dbReference type="NCBI Taxonomy" id="398673"/>
    <lineage>
        <taxon>Eukaryota</taxon>
        <taxon>Fungi</taxon>
        <taxon>Dikarya</taxon>
        <taxon>Ascomycota</taxon>
        <taxon>Pezizomycotina</taxon>
        <taxon>Sordariomycetes</taxon>
        <taxon>Hypocreomycetidae</taxon>
        <taxon>Hypocreales</taxon>
        <taxon>Hypocreaceae</taxon>
        <taxon>Trichoderma</taxon>
    </lineage>
</organism>
<dbReference type="PANTHER" id="PTHR10366:SF564">
    <property type="entry name" value="STEROL-4-ALPHA-CARBOXYLATE 3-DEHYDROGENASE, DECARBOXYLATING"/>
    <property type="match status" value="1"/>
</dbReference>
<dbReference type="Proteomes" id="UP000054821">
    <property type="component" value="Unassembled WGS sequence"/>
</dbReference>
<accession>A0A2P4ZXB9</accession>
<protein>
    <submittedName>
        <fullName evidence="4">NAD dependent epimerase/dehydratase</fullName>
    </submittedName>
</protein>
<proteinExistence type="inferred from homology"/>
<dbReference type="InterPro" id="IPR036291">
    <property type="entry name" value="NAD(P)-bd_dom_sf"/>
</dbReference>
<gene>
    <name evidence="4" type="ORF">TGAM01_v202036</name>
</gene>
<dbReference type="PANTHER" id="PTHR10366">
    <property type="entry name" value="NAD DEPENDENT EPIMERASE/DEHYDRATASE"/>
    <property type="match status" value="1"/>
</dbReference>
<dbReference type="STRING" id="398673.A0A2P4ZXB9"/>
<feature type="domain" description="NAD-dependent epimerase/dehydratase" evidence="3">
    <location>
        <begin position="5"/>
        <end position="257"/>
    </location>
</feature>
<dbReference type="AlphaFoldDB" id="A0A2P4ZXB9"/>
<evidence type="ECO:0000313" key="5">
    <source>
        <dbReference type="Proteomes" id="UP000054821"/>
    </source>
</evidence>
<dbReference type="InterPro" id="IPR001509">
    <property type="entry name" value="Epimerase_deHydtase"/>
</dbReference>
<dbReference type="SUPFAM" id="SSF51735">
    <property type="entry name" value="NAD(P)-binding Rossmann-fold domains"/>
    <property type="match status" value="1"/>
</dbReference>
<comment type="similarity">
    <text evidence="2">Belongs to the NAD(P)-dependent epimerase/dehydratase family. Dihydroflavonol-4-reductase subfamily.</text>
</comment>
<sequence length="345" mass="37401">MKGLVLVTGGTGFVGSHIIQHALAAGYPVRAVTRPGKASAIYAMNPNASGLEAVEVTDLADGDFTDALKGVEAVIHCAAPSFADPTTPSMVVWRGAYDGTVNLIEQSLKAGIKKFIYTGTFMNLFGDNGKSAFGSESVGPNDWNMIKQEQVHMKDDNPAGPVAAYLGAKVIAERKMWEFAEANPQVDFTSVIPSGIYGPFADNFPRPSNVPGLSSNQFIYMLLHGGPEGPNTYPPIFVGHTVDVRDVAKVHILALSADPLPNKQQKRFLLSEGVHTWPEVADMVRKRRPELASRMPKDDATPPVQTNAPLDTSLVKKVLGFEYRPWEEMFLTGLDECLKWDASSI</sequence>
<dbReference type="EMBL" id="JPDN02000005">
    <property type="protein sequence ID" value="PON28928.1"/>
    <property type="molecule type" value="Genomic_DNA"/>
</dbReference>
<dbReference type="InterPro" id="IPR050425">
    <property type="entry name" value="NAD(P)_dehydrat-like"/>
</dbReference>
<keyword evidence="1" id="KW-0560">Oxidoreductase</keyword>
<name>A0A2P4ZXB9_9HYPO</name>
<evidence type="ECO:0000256" key="2">
    <source>
        <dbReference type="ARBA" id="ARBA00023445"/>
    </source>
</evidence>
<evidence type="ECO:0000313" key="4">
    <source>
        <dbReference type="EMBL" id="PON28928.1"/>
    </source>
</evidence>
<keyword evidence="5" id="KW-1185">Reference proteome</keyword>
<evidence type="ECO:0000259" key="3">
    <source>
        <dbReference type="Pfam" id="PF01370"/>
    </source>
</evidence>